<organism evidence="2">
    <name type="scientific">Oryza sativa subsp. japonica</name>
    <name type="common">Rice</name>
    <dbReference type="NCBI Taxonomy" id="39947"/>
    <lineage>
        <taxon>Eukaryota</taxon>
        <taxon>Viridiplantae</taxon>
        <taxon>Streptophyta</taxon>
        <taxon>Embryophyta</taxon>
        <taxon>Tracheophyta</taxon>
        <taxon>Spermatophyta</taxon>
        <taxon>Magnoliopsida</taxon>
        <taxon>Liliopsida</taxon>
        <taxon>Poales</taxon>
        <taxon>Poaceae</taxon>
        <taxon>BOP clade</taxon>
        <taxon>Oryzoideae</taxon>
        <taxon>Oryzeae</taxon>
        <taxon>Oryzinae</taxon>
        <taxon>Oryza</taxon>
        <taxon>Oryza sativa</taxon>
    </lineage>
</organism>
<reference evidence="2" key="1">
    <citation type="journal article" date="2005" name="PLoS Biol.">
        <title>The genomes of Oryza sativa: a history of duplications.</title>
        <authorList>
            <person name="Yu J."/>
            <person name="Wang J."/>
            <person name="Lin W."/>
            <person name="Li S."/>
            <person name="Li H."/>
            <person name="Zhou J."/>
            <person name="Ni P."/>
            <person name="Dong W."/>
            <person name="Hu S."/>
            <person name="Zeng C."/>
            <person name="Zhang J."/>
            <person name="Zhang Y."/>
            <person name="Li R."/>
            <person name="Xu Z."/>
            <person name="Li S."/>
            <person name="Li X."/>
            <person name="Zheng H."/>
            <person name="Cong L."/>
            <person name="Lin L."/>
            <person name="Yin J."/>
            <person name="Geng J."/>
            <person name="Li G."/>
            <person name="Shi J."/>
            <person name="Liu J."/>
            <person name="Lv H."/>
            <person name="Li J."/>
            <person name="Wang J."/>
            <person name="Deng Y."/>
            <person name="Ran L."/>
            <person name="Shi X."/>
            <person name="Wang X."/>
            <person name="Wu Q."/>
            <person name="Li C."/>
            <person name="Ren X."/>
            <person name="Wang J."/>
            <person name="Wang X."/>
            <person name="Li D."/>
            <person name="Liu D."/>
            <person name="Zhang X."/>
            <person name="Ji Z."/>
            <person name="Zhao W."/>
            <person name="Sun Y."/>
            <person name="Zhang Z."/>
            <person name="Bao J."/>
            <person name="Han Y."/>
            <person name="Dong L."/>
            <person name="Ji J."/>
            <person name="Chen P."/>
            <person name="Wu S."/>
            <person name="Liu J."/>
            <person name="Xiao Y."/>
            <person name="Bu D."/>
            <person name="Tan J."/>
            <person name="Yang L."/>
            <person name="Ye C."/>
            <person name="Zhang J."/>
            <person name="Xu J."/>
            <person name="Zhou Y."/>
            <person name="Yu Y."/>
            <person name="Zhang B."/>
            <person name="Zhuang S."/>
            <person name="Wei H."/>
            <person name="Liu B."/>
            <person name="Lei M."/>
            <person name="Yu H."/>
            <person name="Li Y."/>
            <person name="Xu H."/>
            <person name="Wei S."/>
            <person name="He X."/>
            <person name="Fang L."/>
            <person name="Zhang Z."/>
            <person name="Zhang Y."/>
            <person name="Huang X."/>
            <person name="Su Z."/>
            <person name="Tong W."/>
            <person name="Li J."/>
            <person name="Tong Z."/>
            <person name="Li S."/>
            <person name="Ye J."/>
            <person name="Wang L."/>
            <person name="Fang L."/>
            <person name="Lei T."/>
            <person name="Chen C."/>
            <person name="Chen H."/>
            <person name="Xu Z."/>
            <person name="Li H."/>
            <person name="Huang H."/>
            <person name="Zhang F."/>
            <person name="Xu H."/>
            <person name="Li N."/>
            <person name="Zhao C."/>
            <person name="Li S."/>
            <person name="Dong L."/>
            <person name="Huang Y."/>
            <person name="Li L."/>
            <person name="Xi Y."/>
            <person name="Qi Q."/>
            <person name="Li W."/>
            <person name="Zhang B."/>
            <person name="Hu W."/>
            <person name="Zhang Y."/>
            <person name="Tian X."/>
            <person name="Jiao Y."/>
            <person name="Liang X."/>
            <person name="Jin J."/>
            <person name="Gao L."/>
            <person name="Zheng W."/>
            <person name="Hao B."/>
            <person name="Liu S."/>
            <person name="Wang W."/>
            <person name="Yuan L."/>
            <person name="Cao M."/>
            <person name="McDermott J."/>
            <person name="Samudrala R."/>
            <person name="Wang J."/>
            <person name="Wong G.K."/>
            <person name="Yang H."/>
        </authorList>
    </citation>
    <scope>NUCLEOTIDE SEQUENCE [LARGE SCALE GENOMIC DNA]</scope>
</reference>
<proteinExistence type="predicted"/>
<dbReference type="AlphaFoldDB" id="B9EUC4"/>
<evidence type="ECO:0000256" key="1">
    <source>
        <dbReference type="SAM" id="MobiDB-lite"/>
    </source>
</evidence>
<reference evidence="2" key="2">
    <citation type="submission" date="2008-12" db="EMBL/GenBank/DDBJ databases">
        <title>Improved gene annotation of the rice (Oryza sativa) genomes.</title>
        <authorList>
            <person name="Wang J."/>
            <person name="Li R."/>
            <person name="Fan W."/>
            <person name="Huang Q."/>
            <person name="Zhang J."/>
            <person name="Zhou Y."/>
            <person name="Hu Y."/>
            <person name="Zi S."/>
            <person name="Li J."/>
            <person name="Ni P."/>
            <person name="Zheng H."/>
            <person name="Zhang Y."/>
            <person name="Zhao M."/>
            <person name="Hao Q."/>
            <person name="McDermott J."/>
            <person name="Samudrala R."/>
            <person name="Kristiansen K."/>
            <person name="Wong G.K.-S."/>
        </authorList>
    </citation>
    <scope>NUCLEOTIDE SEQUENCE</scope>
</reference>
<accession>B9EUC4</accession>
<feature type="region of interest" description="Disordered" evidence="1">
    <location>
        <begin position="1"/>
        <end position="38"/>
    </location>
</feature>
<name>B9EUC4_ORYSJ</name>
<dbReference type="Proteomes" id="UP000007752">
    <property type="component" value="Chromosome 1"/>
</dbReference>
<protein>
    <submittedName>
        <fullName evidence="2">Uncharacterized protein</fullName>
    </submittedName>
</protein>
<evidence type="ECO:0000313" key="2">
    <source>
        <dbReference type="EMBL" id="EEE55645.1"/>
    </source>
</evidence>
<feature type="compositionally biased region" description="Polar residues" evidence="1">
    <location>
        <begin position="21"/>
        <end position="38"/>
    </location>
</feature>
<dbReference type="EMBL" id="CM000138">
    <property type="protein sequence ID" value="EEE55645.1"/>
    <property type="molecule type" value="Genomic_DNA"/>
</dbReference>
<gene>
    <name evidence="2" type="ORF">OsJ_04015</name>
</gene>
<sequence>MEEAGSNGSERSDGDRVGTNCPINHTTTVAKHPEIQNTSIRRSQTLPIISLSSTVHVAKELIRREIKK</sequence>